<protein>
    <submittedName>
        <fullName evidence="1">Uncharacterized protein</fullName>
    </submittedName>
</protein>
<evidence type="ECO:0000313" key="2">
    <source>
        <dbReference type="Proteomes" id="UP000317243"/>
    </source>
</evidence>
<name>A0A5C5VT43_9PLAN</name>
<dbReference type="EMBL" id="SIHI01000045">
    <property type="protein sequence ID" value="TWT41460.1"/>
    <property type="molecule type" value="Genomic_DNA"/>
</dbReference>
<gene>
    <name evidence="1" type="ORF">KOR42_48130</name>
</gene>
<dbReference type="Proteomes" id="UP000317243">
    <property type="component" value="Unassembled WGS sequence"/>
</dbReference>
<reference evidence="1 2" key="1">
    <citation type="submission" date="2019-02" db="EMBL/GenBank/DDBJ databases">
        <title>Deep-cultivation of Planctomycetes and their phenomic and genomic characterization uncovers novel biology.</title>
        <authorList>
            <person name="Wiegand S."/>
            <person name="Jogler M."/>
            <person name="Boedeker C."/>
            <person name="Pinto D."/>
            <person name="Vollmers J."/>
            <person name="Rivas-Marin E."/>
            <person name="Kohn T."/>
            <person name="Peeters S.H."/>
            <person name="Heuer A."/>
            <person name="Rast P."/>
            <person name="Oberbeckmann S."/>
            <person name="Bunk B."/>
            <person name="Jeske O."/>
            <person name="Meyerdierks A."/>
            <person name="Storesund J.E."/>
            <person name="Kallscheuer N."/>
            <person name="Luecker S."/>
            <person name="Lage O.M."/>
            <person name="Pohl T."/>
            <person name="Merkel B.J."/>
            <person name="Hornburger P."/>
            <person name="Mueller R.-W."/>
            <person name="Bruemmer F."/>
            <person name="Labrenz M."/>
            <person name="Spormann A.M."/>
            <person name="Op Den Camp H."/>
            <person name="Overmann J."/>
            <person name="Amann R."/>
            <person name="Jetten M.S.M."/>
            <person name="Mascher T."/>
            <person name="Medema M.H."/>
            <person name="Devos D.P."/>
            <person name="Kaster A.-K."/>
            <person name="Ovreas L."/>
            <person name="Rohde M."/>
            <person name="Galperin M.Y."/>
            <person name="Jogler C."/>
        </authorList>
    </citation>
    <scope>NUCLEOTIDE SEQUENCE [LARGE SCALE GENOMIC DNA]</scope>
    <source>
        <strain evidence="1 2">KOR42</strain>
    </source>
</reference>
<evidence type="ECO:0000313" key="1">
    <source>
        <dbReference type="EMBL" id="TWT41460.1"/>
    </source>
</evidence>
<comment type="caution">
    <text evidence="1">The sequence shown here is derived from an EMBL/GenBank/DDBJ whole genome shotgun (WGS) entry which is preliminary data.</text>
</comment>
<organism evidence="1 2">
    <name type="scientific">Thalassoglobus neptunius</name>
    <dbReference type="NCBI Taxonomy" id="1938619"/>
    <lineage>
        <taxon>Bacteria</taxon>
        <taxon>Pseudomonadati</taxon>
        <taxon>Planctomycetota</taxon>
        <taxon>Planctomycetia</taxon>
        <taxon>Planctomycetales</taxon>
        <taxon>Planctomycetaceae</taxon>
        <taxon>Thalassoglobus</taxon>
    </lineage>
</organism>
<accession>A0A5C5VT43</accession>
<keyword evidence="2" id="KW-1185">Reference proteome</keyword>
<dbReference type="AlphaFoldDB" id="A0A5C5VT43"/>
<sequence length="301" mass="33189">MPGFVAERSPLMSTLLPSVAESSVASGAVNGSQHPDVPRGNSRVLYVPVNPGEFHPTGPGECPFGKSLSMDQARSEELAVALNRDRLQDVQFGKRNSVGSWHVIVALACRQTHVVRVPVPEDWIPESEFDLPPLALSGLVTHKEARGIVNAVNTAELNRQNIRRWAIHIKLPGTSLANRDSFDREAWDCLRNVLRATGERVRIFSKGGGELLVMTSELCFHSDFCKNGEGARLLREYAGQLLQAAAKLDGEERPTFTRMQPSGIDFALDGADEEIHISVWNESDPVKAQERVENFISLMRS</sequence>
<proteinExistence type="predicted"/>